<sequence>MTVSFGARGGVSRRVVTASGLLMVLVGSGFVVLLISVQGLRTSEQQTQHTGIVLANAHQVESLVSDLATGQRDFVITGQEKLLQPWRDAAVQLPAQTSTLERLVADNPDQVAQAHEANQRITSYLLDYSLPAIEAARQDPDSARSVAVTAEGTNRIAAIGSVLDTLIRSEQQLSTTQQQKTDMIANRAVVAAVMGLAGTVVLVLGFAVYLTRAIVRPVRVTAEMANRLAAGDLAVRVPETGVGEIRTLERTFNTMAGSLGAASADLAASRARIVRSSDETRRRIERDLHDGIQQRLVSLALDVRAIQAGSLNGQAEELDDVANGLTATLDEVRELARGIHPAILSQGGIGPAVRMLARRSKVPVEVRIDVGARLPAPIEAAAYYVVSEALTNTAKHADASVVHVVVRLTTDRLLLSVRDDGTGGADPAKGSGLVGLDDRVAALGGTLVVESPSGQGTTLSVSLPIAL</sequence>
<keyword evidence="7" id="KW-0547">Nucleotide-binding</keyword>
<dbReference type="SUPFAM" id="SSF158472">
    <property type="entry name" value="HAMP domain-like"/>
    <property type="match status" value="1"/>
</dbReference>
<keyword evidence="6 12" id="KW-0812">Transmembrane</keyword>
<evidence type="ECO:0000256" key="8">
    <source>
        <dbReference type="ARBA" id="ARBA00022777"/>
    </source>
</evidence>
<evidence type="ECO:0000313" key="15">
    <source>
        <dbReference type="Proteomes" id="UP001501705"/>
    </source>
</evidence>
<dbReference type="InterPro" id="IPR003660">
    <property type="entry name" value="HAMP_dom"/>
</dbReference>
<accession>A0ABN2DB20</accession>
<dbReference type="InterPro" id="IPR011712">
    <property type="entry name" value="Sig_transdc_His_kin_sub3_dim/P"/>
</dbReference>
<gene>
    <name evidence="14" type="ORF">GCM10009804_33380</name>
</gene>
<keyword evidence="8" id="KW-0418">Kinase</keyword>
<dbReference type="EMBL" id="BAAAPH010000009">
    <property type="protein sequence ID" value="GAA1574041.1"/>
    <property type="molecule type" value="Genomic_DNA"/>
</dbReference>
<dbReference type="InterPro" id="IPR050482">
    <property type="entry name" value="Sensor_HK_TwoCompSys"/>
</dbReference>
<evidence type="ECO:0000256" key="11">
    <source>
        <dbReference type="ARBA" id="ARBA00023012"/>
    </source>
</evidence>
<dbReference type="Gene3D" id="1.20.5.1930">
    <property type="match status" value="1"/>
</dbReference>
<evidence type="ECO:0000259" key="13">
    <source>
        <dbReference type="PROSITE" id="PS50885"/>
    </source>
</evidence>
<keyword evidence="11" id="KW-0902">Two-component regulatory system</keyword>
<evidence type="ECO:0000256" key="1">
    <source>
        <dbReference type="ARBA" id="ARBA00000085"/>
    </source>
</evidence>
<evidence type="ECO:0000256" key="4">
    <source>
        <dbReference type="ARBA" id="ARBA00022553"/>
    </source>
</evidence>
<dbReference type="Gene3D" id="6.10.340.10">
    <property type="match status" value="1"/>
</dbReference>
<evidence type="ECO:0000256" key="7">
    <source>
        <dbReference type="ARBA" id="ARBA00022741"/>
    </source>
</evidence>
<dbReference type="PANTHER" id="PTHR24421:SF10">
    <property type="entry name" value="NITRATE_NITRITE SENSOR PROTEIN NARQ"/>
    <property type="match status" value="1"/>
</dbReference>
<keyword evidence="9" id="KW-0067">ATP-binding</keyword>
<organism evidence="14 15">
    <name type="scientific">Kribbella hippodromi</name>
    <dbReference type="NCBI Taxonomy" id="434347"/>
    <lineage>
        <taxon>Bacteria</taxon>
        <taxon>Bacillati</taxon>
        <taxon>Actinomycetota</taxon>
        <taxon>Actinomycetes</taxon>
        <taxon>Propionibacteriales</taxon>
        <taxon>Kribbellaceae</taxon>
        <taxon>Kribbella</taxon>
    </lineage>
</organism>
<dbReference type="CDD" id="cd16917">
    <property type="entry name" value="HATPase_UhpB-NarQ-NarX-like"/>
    <property type="match status" value="1"/>
</dbReference>
<feature type="transmembrane region" description="Helical" evidence="12">
    <location>
        <begin position="188"/>
        <end position="210"/>
    </location>
</feature>
<feature type="transmembrane region" description="Helical" evidence="12">
    <location>
        <begin position="15"/>
        <end position="37"/>
    </location>
</feature>
<dbReference type="Pfam" id="PF05227">
    <property type="entry name" value="CHASE3"/>
    <property type="match status" value="1"/>
</dbReference>
<dbReference type="EC" id="2.7.13.3" evidence="3"/>
<evidence type="ECO:0000256" key="3">
    <source>
        <dbReference type="ARBA" id="ARBA00012438"/>
    </source>
</evidence>
<dbReference type="PROSITE" id="PS50885">
    <property type="entry name" value="HAMP"/>
    <property type="match status" value="1"/>
</dbReference>
<keyword evidence="12" id="KW-0472">Membrane</keyword>
<dbReference type="SUPFAM" id="SSF55874">
    <property type="entry name" value="ATPase domain of HSP90 chaperone/DNA topoisomerase II/histidine kinase"/>
    <property type="match status" value="1"/>
</dbReference>
<evidence type="ECO:0000256" key="10">
    <source>
        <dbReference type="ARBA" id="ARBA00022989"/>
    </source>
</evidence>
<proteinExistence type="predicted"/>
<keyword evidence="15" id="KW-1185">Reference proteome</keyword>
<name>A0ABN2DB20_9ACTN</name>
<reference evidence="14 15" key="1">
    <citation type="journal article" date="2019" name="Int. J. Syst. Evol. Microbiol.">
        <title>The Global Catalogue of Microorganisms (GCM) 10K type strain sequencing project: providing services to taxonomists for standard genome sequencing and annotation.</title>
        <authorList>
            <consortium name="The Broad Institute Genomics Platform"/>
            <consortium name="The Broad Institute Genome Sequencing Center for Infectious Disease"/>
            <person name="Wu L."/>
            <person name="Ma J."/>
        </authorList>
    </citation>
    <scope>NUCLEOTIDE SEQUENCE [LARGE SCALE GENOMIC DNA]</scope>
    <source>
        <strain evidence="14 15">JCM 15572</strain>
    </source>
</reference>
<dbReference type="InterPro" id="IPR036890">
    <property type="entry name" value="HATPase_C_sf"/>
</dbReference>
<evidence type="ECO:0000256" key="2">
    <source>
        <dbReference type="ARBA" id="ARBA00004370"/>
    </source>
</evidence>
<evidence type="ECO:0000256" key="9">
    <source>
        <dbReference type="ARBA" id="ARBA00022840"/>
    </source>
</evidence>
<dbReference type="Pfam" id="PF00672">
    <property type="entry name" value="HAMP"/>
    <property type="match status" value="1"/>
</dbReference>
<evidence type="ECO:0000256" key="5">
    <source>
        <dbReference type="ARBA" id="ARBA00022679"/>
    </source>
</evidence>
<keyword evidence="4" id="KW-0597">Phosphoprotein</keyword>
<dbReference type="InterPro" id="IPR003594">
    <property type="entry name" value="HATPase_dom"/>
</dbReference>
<comment type="caution">
    <text evidence="14">The sequence shown here is derived from an EMBL/GenBank/DDBJ whole genome shotgun (WGS) entry which is preliminary data.</text>
</comment>
<dbReference type="PANTHER" id="PTHR24421">
    <property type="entry name" value="NITRATE/NITRITE SENSOR PROTEIN NARX-RELATED"/>
    <property type="match status" value="1"/>
</dbReference>
<dbReference type="CDD" id="cd19410">
    <property type="entry name" value="HK9-like_sensor"/>
    <property type="match status" value="1"/>
</dbReference>
<evidence type="ECO:0000256" key="12">
    <source>
        <dbReference type="SAM" id="Phobius"/>
    </source>
</evidence>
<protein>
    <recommendedName>
        <fullName evidence="3">histidine kinase</fullName>
        <ecNumber evidence="3">2.7.13.3</ecNumber>
    </recommendedName>
</protein>
<dbReference type="InterPro" id="IPR007891">
    <property type="entry name" value="CHASE3"/>
</dbReference>
<keyword evidence="5" id="KW-0808">Transferase</keyword>
<dbReference type="CDD" id="cd06225">
    <property type="entry name" value="HAMP"/>
    <property type="match status" value="1"/>
</dbReference>
<dbReference type="Proteomes" id="UP001501705">
    <property type="component" value="Unassembled WGS sequence"/>
</dbReference>
<evidence type="ECO:0000256" key="6">
    <source>
        <dbReference type="ARBA" id="ARBA00022692"/>
    </source>
</evidence>
<comment type="subcellular location">
    <subcellularLocation>
        <location evidence="2">Membrane</location>
    </subcellularLocation>
</comment>
<comment type="catalytic activity">
    <reaction evidence="1">
        <text>ATP + protein L-histidine = ADP + protein N-phospho-L-histidine.</text>
        <dbReference type="EC" id="2.7.13.3"/>
    </reaction>
</comment>
<dbReference type="Pfam" id="PF02518">
    <property type="entry name" value="HATPase_c"/>
    <property type="match status" value="1"/>
</dbReference>
<evidence type="ECO:0000313" key="14">
    <source>
        <dbReference type="EMBL" id="GAA1574041.1"/>
    </source>
</evidence>
<feature type="domain" description="HAMP" evidence="13">
    <location>
        <begin position="212"/>
        <end position="264"/>
    </location>
</feature>
<dbReference type="SMART" id="SM00304">
    <property type="entry name" value="HAMP"/>
    <property type="match status" value="1"/>
</dbReference>
<keyword evidence="10 12" id="KW-1133">Transmembrane helix</keyword>
<dbReference type="Pfam" id="PF07730">
    <property type="entry name" value="HisKA_3"/>
    <property type="match status" value="1"/>
</dbReference>
<dbReference type="SMART" id="SM00387">
    <property type="entry name" value="HATPase_c"/>
    <property type="match status" value="1"/>
</dbReference>
<dbReference type="Gene3D" id="3.30.565.10">
    <property type="entry name" value="Histidine kinase-like ATPase, C-terminal domain"/>
    <property type="match status" value="1"/>
</dbReference>